<comment type="caution">
    <text evidence="3">The sequence shown here is derived from an EMBL/GenBank/DDBJ whole genome shotgun (WGS) entry which is preliminary data.</text>
</comment>
<keyword evidence="2" id="KW-0449">Lipoprotein</keyword>
<comment type="similarity">
    <text evidence="1 2">Belongs to the phospholipid scramblase family.</text>
</comment>
<dbReference type="EMBL" id="CATQJL010000112">
    <property type="protein sequence ID" value="CAJ0595312.1"/>
    <property type="molecule type" value="Genomic_DNA"/>
</dbReference>
<evidence type="ECO:0000313" key="3">
    <source>
        <dbReference type="EMBL" id="CAJ0595312.1"/>
    </source>
</evidence>
<reference evidence="3" key="1">
    <citation type="submission" date="2023-07" db="EMBL/GenBank/DDBJ databases">
        <authorList>
            <consortium name="CYATHOMIX"/>
        </authorList>
    </citation>
    <scope>NUCLEOTIDE SEQUENCE</scope>
    <source>
        <strain evidence="3">N/A</strain>
    </source>
</reference>
<protein>
    <recommendedName>
        <fullName evidence="2">Phospholipid scramblase</fullName>
    </recommendedName>
</protein>
<accession>A0AA36M2Y2</accession>
<keyword evidence="4" id="KW-1185">Reference proteome</keyword>
<dbReference type="GO" id="GO:0005886">
    <property type="term" value="C:plasma membrane"/>
    <property type="evidence" value="ECO:0007669"/>
    <property type="project" value="TreeGrafter"/>
</dbReference>
<evidence type="ECO:0000313" key="4">
    <source>
        <dbReference type="Proteomes" id="UP001176961"/>
    </source>
</evidence>
<dbReference type="AlphaFoldDB" id="A0AA36M2Y2"/>
<proteinExistence type="inferred from homology"/>
<evidence type="ECO:0000256" key="2">
    <source>
        <dbReference type="RuleBase" id="RU363116"/>
    </source>
</evidence>
<sequence>MSPVEPIRVPSIHIPSPLGTPVTIQPGVFPAHADIWMSLPTPVEGVPPGLEYLTMVDEIMIHRISGVLDLFTGFQTKNKYAVSNANGVQMYYVFEESKNWQRLVCGPYRSFTMHFVDGFGALNILFFKEVLRIRRPFACCACFGLCACLPGCGPLCTIECPPGHTIGTVEQRMALCSSSFIVRDHEDDVILRIDGQLCCLNCGCQEKEFPIETLEGERIGCIKRKSGKVGEDAKPMETFRLTFPINFDARLKAILIGAAFLIGLLELEATCTKRN</sequence>
<keyword evidence="2" id="KW-0564">Palmitate</keyword>
<name>A0AA36M2Y2_CYLNA</name>
<comment type="cofactor">
    <cofactor evidence="2">
        <name>Ca(2+)</name>
        <dbReference type="ChEBI" id="CHEBI:29108"/>
    </cofactor>
</comment>
<organism evidence="3 4">
    <name type="scientific">Cylicocyclus nassatus</name>
    <name type="common">Nematode worm</name>
    <dbReference type="NCBI Taxonomy" id="53992"/>
    <lineage>
        <taxon>Eukaryota</taxon>
        <taxon>Metazoa</taxon>
        <taxon>Ecdysozoa</taxon>
        <taxon>Nematoda</taxon>
        <taxon>Chromadorea</taxon>
        <taxon>Rhabditida</taxon>
        <taxon>Rhabditina</taxon>
        <taxon>Rhabditomorpha</taxon>
        <taxon>Strongyloidea</taxon>
        <taxon>Strongylidae</taxon>
        <taxon>Cylicocyclus</taxon>
    </lineage>
</organism>
<dbReference type="Proteomes" id="UP001176961">
    <property type="component" value="Unassembled WGS sequence"/>
</dbReference>
<dbReference type="PANTHER" id="PTHR23248:SF63">
    <property type="entry name" value="PHOSPHOLIPID SCRAMBLASE"/>
    <property type="match status" value="1"/>
</dbReference>
<dbReference type="GO" id="GO:0017128">
    <property type="term" value="F:phospholipid scramblase activity"/>
    <property type="evidence" value="ECO:0007669"/>
    <property type="project" value="InterPro"/>
</dbReference>
<dbReference type="Pfam" id="PF03803">
    <property type="entry name" value="Scramblase"/>
    <property type="match status" value="1"/>
</dbReference>
<evidence type="ECO:0000256" key="1">
    <source>
        <dbReference type="ARBA" id="ARBA00005350"/>
    </source>
</evidence>
<dbReference type="PANTHER" id="PTHR23248">
    <property type="entry name" value="PHOSPHOLIPID SCRAMBLASE-RELATED"/>
    <property type="match status" value="1"/>
</dbReference>
<comment type="function">
    <text evidence="2">May mediate accelerated ATP-independent bidirectional transbilayer migration of phospholipids upon binding calcium ions that results in a loss of phospholipid asymmetry in the plasma membrane.</text>
</comment>
<dbReference type="InterPro" id="IPR005552">
    <property type="entry name" value="Scramblase"/>
</dbReference>
<gene>
    <name evidence="3" type="ORF">CYNAS_LOCUS7295</name>
</gene>
<keyword evidence="2" id="KW-0106">Calcium</keyword>